<keyword evidence="2" id="KW-1185">Reference proteome</keyword>
<dbReference type="KEGG" id="clup:CLUP02_11307"/>
<reference evidence="1" key="1">
    <citation type="journal article" date="2021" name="Mol. Plant Microbe Interact.">
        <title>Complete Genome Sequence of the Plant-Pathogenic Fungus Colletotrichum lupini.</title>
        <authorList>
            <person name="Baroncelli R."/>
            <person name="Pensec F."/>
            <person name="Da Lio D."/>
            <person name="Boufleur T."/>
            <person name="Vicente I."/>
            <person name="Sarrocco S."/>
            <person name="Picot A."/>
            <person name="Baraldi E."/>
            <person name="Sukno S."/>
            <person name="Thon M."/>
            <person name="Le Floch G."/>
        </authorList>
    </citation>
    <scope>NUCLEOTIDE SEQUENCE</scope>
    <source>
        <strain evidence="1">IMI 504893</strain>
    </source>
</reference>
<dbReference type="AlphaFoldDB" id="A0A9Q8WJD1"/>
<organism evidence="1 2">
    <name type="scientific">Colletotrichum lupini</name>
    <dbReference type="NCBI Taxonomy" id="145971"/>
    <lineage>
        <taxon>Eukaryota</taxon>
        <taxon>Fungi</taxon>
        <taxon>Dikarya</taxon>
        <taxon>Ascomycota</taxon>
        <taxon>Pezizomycotina</taxon>
        <taxon>Sordariomycetes</taxon>
        <taxon>Hypocreomycetidae</taxon>
        <taxon>Glomerellales</taxon>
        <taxon>Glomerellaceae</taxon>
        <taxon>Colletotrichum</taxon>
        <taxon>Colletotrichum acutatum species complex</taxon>
    </lineage>
</organism>
<evidence type="ECO:0000313" key="2">
    <source>
        <dbReference type="Proteomes" id="UP000830671"/>
    </source>
</evidence>
<evidence type="ECO:0000313" key="1">
    <source>
        <dbReference type="EMBL" id="UQC85808.1"/>
    </source>
</evidence>
<protein>
    <submittedName>
        <fullName evidence="1">Uncharacterized protein</fullName>
    </submittedName>
</protein>
<name>A0A9Q8WJD1_9PEZI</name>
<dbReference type="EMBL" id="CP019477">
    <property type="protein sequence ID" value="UQC85808.1"/>
    <property type="molecule type" value="Genomic_DNA"/>
</dbReference>
<dbReference type="RefSeq" id="XP_049147420.1">
    <property type="nucleotide sequence ID" value="XM_049290275.1"/>
</dbReference>
<sequence length="69" mass="7958">MFMSSVRRAIFCYSASGLRRTEVDRGVPKMWMMALHWLTDSTTKRDVSQPHESLFVHNTTRKITATEPG</sequence>
<gene>
    <name evidence="1" type="ORF">CLUP02_11307</name>
</gene>
<accession>A0A9Q8WJD1</accession>
<proteinExistence type="predicted"/>
<dbReference type="Proteomes" id="UP000830671">
    <property type="component" value="Chromosome 5"/>
</dbReference>
<dbReference type="GeneID" id="73345285"/>